<protein>
    <recommendedName>
        <fullName evidence="3">Integrase catalytic domain-containing protein</fullName>
    </recommendedName>
</protein>
<dbReference type="InterPro" id="IPR036397">
    <property type="entry name" value="RNaseH_sf"/>
</dbReference>
<dbReference type="Pfam" id="PF13976">
    <property type="entry name" value="gag_pre-integrs"/>
    <property type="match status" value="1"/>
</dbReference>
<evidence type="ECO:0000256" key="2">
    <source>
        <dbReference type="SAM" id="MobiDB-lite"/>
    </source>
</evidence>
<keyword evidence="1" id="KW-0064">Aspartyl protease</keyword>
<name>A0A2N9G1L6_FAGSY</name>
<feature type="compositionally biased region" description="Polar residues" evidence="2">
    <location>
        <begin position="897"/>
        <end position="926"/>
    </location>
</feature>
<dbReference type="PANTHER" id="PTHR11439">
    <property type="entry name" value="GAG-POL-RELATED RETROTRANSPOSON"/>
    <property type="match status" value="1"/>
</dbReference>
<organism evidence="4">
    <name type="scientific">Fagus sylvatica</name>
    <name type="common">Beechnut</name>
    <dbReference type="NCBI Taxonomy" id="28930"/>
    <lineage>
        <taxon>Eukaryota</taxon>
        <taxon>Viridiplantae</taxon>
        <taxon>Streptophyta</taxon>
        <taxon>Embryophyta</taxon>
        <taxon>Tracheophyta</taxon>
        <taxon>Spermatophyta</taxon>
        <taxon>Magnoliopsida</taxon>
        <taxon>eudicotyledons</taxon>
        <taxon>Gunneridae</taxon>
        <taxon>Pentapetalae</taxon>
        <taxon>rosids</taxon>
        <taxon>fabids</taxon>
        <taxon>Fagales</taxon>
        <taxon>Fagaceae</taxon>
        <taxon>Fagus</taxon>
    </lineage>
</organism>
<dbReference type="Pfam" id="PF22936">
    <property type="entry name" value="Pol_BBD"/>
    <property type="match status" value="1"/>
</dbReference>
<dbReference type="InterPro" id="IPR012337">
    <property type="entry name" value="RNaseH-like_sf"/>
</dbReference>
<keyword evidence="1" id="KW-0645">Protease</keyword>
<evidence type="ECO:0000256" key="1">
    <source>
        <dbReference type="ARBA" id="ARBA00022750"/>
    </source>
</evidence>
<dbReference type="InterPro" id="IPR054722">
    <property type="entry name" value="PolX-like_BBD"/>
</dbReference>
<dbReference type="InterPro" id="IPR013103">
    <property type="entry name" value="RVT_2"/>
</dbReference>
<dbReference type="InterPro" id="IPR001584">
    <property type="entry name" value="Integrase_cat-core"/>
</dbReference>
<dbReference type="Gene3D" id="3.30.420.10">
    <property type="entry name" value="Ribonuclease H-like superfamily/Ribonuclease H"/>
    <property type="match status" value="1"/>
</dbReference>
<feature type="region of interest" description="Disordered" evidence="2">
    <location>
        <begin position="897"/>
        <end position="957"/>
    </location>
</feature>
<dbReference type="InterPro" id="IPR005162">
    <property type="entry name" value="Retrotrans_gag_dom"/>
</dbReference>
<accession>A0A2N9G1L6</accession>
<feature type="compositionally biased region" description="Low complexity" evidence="2">
    <location>
        <begin position="932"/>
        <end position="948"/>
    </location>
</feature>
<evidence type="ECO:0000259" key="3">
    <source>
        <dbReference type="PROSITE" id="PS50994"/>
    </source>
</evidence>
<dbReference type="PROSITE" id="PS50994">
    <property type="entry name" value="INTEGRASE"/>
    <property type="match status" value="1"/>
</dbReference>
<dbReference type="InterPro" id="IPR057670">
    <property type="entry name" value="SH3_retrovirus"/>
</dbReference>
<dbReference type="CDD" id="cd09272">
    <property type="entry name" value="RNase_HI_RT_Ty1"/>
    <property type="match status" value="1"/>
</dbReference>
<dbReference type="Pfam" id="PF00665">
    <property type="entry name" value="rve"/>
    <property type="match status" value="1"/>
</dbReference>
<dbReference type="InterPro" id="IPR025724">
    <property type="entry name" value="GAG-pre-integrase_dom"/>
</dbReference>
<feature type="domain" description="Integrase catalytic" evidence="3">
    <location>
        <begin position="618"/>
        <end position="790"/>
    </location>
</feature>
<proteinExistence type="predicted"/>
<dbReference type="InterPro" id="IPR029472">
    <property type="entry name" value="Copia-like_N"/>
</dbReference>
<dbReference type="SUPFAM" id="SSF53098">
    <property type="entry name" value="Ribonuclease H-like"/>
    <property type="match status" value="1"/>
</dbReference>
<gene>
    <name evidence="4" type="ORF">FSB_LOCUS21132</name>
</gene>
<keyword evidence="1" id="KW-0378">Hydrolase</keyword>
<dbReference type="Pfam" id="PF25597">
    <property type="entry name" value="SH3_retrovirus"/>
    <property type="match status" value="1"/>
</dbReference>
<sequence length="1541" mass="170672">MASEVSSTQSKSSASTIAAIDDPLPSSPYYLHASDNSSLILVTEPLTGDNFHSWFRSMNMALTIKNKLGFVDGSIREPEDGFRSPLYAHWTRCNTVVITWILNCVSKKIHASVLYKPTAYVIWKELQDKFSQSNGPQIFQLEKDIGSLTQNQNSVSDYYTNLQGLWEELLNYSPNPVCNCTPSCSCGAMTKTMEKYEQRCVMQFLMGLNESFAAVRGQILLMDPMPPINKVFSLIRQEERQRSIGSLNGSLNTPFVESTALMCKTDGPKYGGNRQSIGHKKERPTCTHCGLLGHTVDKCYKLHGFPPGYKTRGKAPAVANQTSLSAFGSNAHASAEEISPLQLSQVQAQCEQLLALINNKTLTTSVSNVSNGHHQATANAASSSTFPISSMTGIPFCASICSNPVFTPNLSHSVFSSHTTPHSSIKRNSWILDTGATDHMVHSLSCFTTVTSIIQATVELPNGNLVPVTHIGTVKLSSSLILTDVLCVPSFHFNLISVSKLVHSSTCCLIFLSHYCFIQAFTPWRMIGLGKIHNGLYILDSPNLVLSSSQSASSVSFHSVNNTVASVSNLTGTQLWHCRLGHPSFDRMQFLHKAVPDLHFLNKSSNFCDVCPLAKHKRLPFPNTGHKTSHTFDLIHCDIWGPYFLPTHDGFKYFLTIVDDCSRSTWVYLMSSKGATRSLLVSFFTMIETQFHTKIKTIRSDNGLEFIMSDFFSSKGVIHQTSCVKTPQQNSVVERKHQHLLNVARAIRFQSNLPLSFWGECILHAAYLINRLPTPILHQKTPYEVLMHKVPTYTHLKVFGCLAYASNLSSHKTKFDAKAFPCVFLGYPFGTKGYKLLDLSTNQCFVSRDVVFHESIFPFHNSTSLINPPSSLDSVSASSCHPFSFASPPNIPSCSTLPCDSTSTPQAPHNLPSQEPHNPPSASSPLPVTAASDSSVSSSDSSVSSSDSPITPHLPIRQSSRIVKPPSYLQDYHCSLASSLPSSDIASANTIYPIQHTLSYSKLSAPHKAFTLAISTPIEPQFYHEAVKSPHWVDAMSKELEALEANHTWVLTSLPPGKQPIGCKWVYKLKFKSDGTIERYKARLVAKGYNQREGIDYSETFSPVAKLVTVRSFIAIAAAQGWPITQLDVNNAFLHGDLDEEVFMSLPPGFGNKRGHPNQVCRLTKSLYGLKQASRQWFSKFSSTLLAHGFIQSKCDYSLFTKTVGDAFLALLVYVDDILIASNDAASVTSLTAFLDHHFKLKDLGPAKYFLGLELARTAKGISLCQRKYTLDILQDTGFLGSKPVKFPMEQHLKLSKDEGPALPDPTVYRRLIGKLLYLTLTRPDISYSVSRLSQFMDQPRAPHLHAAHRVLQYLKGSPGQGLFFPSHTSLQLKAFCDSDWAGCSDTRRSVTGFCIFLGDSLISWRSKKQSIVSRSSAEAEYRAMAVTTCEITWLLSLLNDFHISHPMAAVLFCDNQAALHIASNPVFHERTKHIEVDCHFIRDKLQAGILKTLHVASAHQLADGAYYELKLKCCAEEQAEQLKLEKKAQTHRLTKDSIQH</sequence>
<dbReference type="InterPro" id="IPR043502">
    <property type="entry name" value="DNA/RNA_pol_sf"/>
</dbReference>
<reference evidence="4" key="1">
    <citation type="submission" date="2018-02" db="EMBL/GenBank/DDBJ databases">
        <authorList>
            <person name="Cohen D.B."/>
            <person name="Kent A.D."/>
        </authorList>
    </citation>
    <scope>NUCLEOTIDE SEQUENCE</scope>
</reference>
<dbReference type="GO" id="GO:0004190">
    <property type="term" value="F:aspartic-type endopeptidase activity"/>
    <property type="evidence" value="ECO:0007669"/>
    <property type="project" value="UniProtKB-KW"/>
</dbReference>
<dbReference type="PANTHER" id="PTHR11439:SF498">
    <property type="entry name" value="DNAK FAMILY PROTEIN"/>
    <property type="match status" value="1"/>
</dbReference>
<dbReference type="Pfam" id="PF14244">
    <property type="entry name" value="Retrotran_gag_3"/>
    <property type="match status" value="1"/>
</dbReference>
<dbReference type="GO" id="GO:0015074">
    <property type="term" value="P:DNA integration"/>
    <property type="evidence" value="ECO:0007669"/>
    <property type="project" value="InterPro"/>
</dbReference>
<dbReference type="Pfam" id="PF07727">
    <property type="entry name" value="RVT_2"/>
    <property type="match status" value="1"/>
</dbReference>
<dbReference type="Pfam" id="PF03732">
    <property type="entry name" value="Retrotrans_gag"/>
    <property type="match status" value="1"/>
</dbReference>
<evidence type="ECO:0000313" key="4">
    <source>
        <dbReference type="EMBL" id="SPC93250.1"/>
    </source>
</evidence>
<dbReference type="EMBL" id="OIVN01001376">
    <property type="protein sequence ID" value="SPC93250.1"/>
    <property type="molecule type" value="Genomic_DNA"/>
</dbReference>
<dbReference type="GO" id="GO:0003676">
    <property type="term" value="F:nucleic acid binding"/>
    <property type="evidence" value="ECO:0007669"/>
    <property type="project" value="InterPro"/>
</dbReference>
<dbReference type="SUPFAM" id="SSF56672">
    <property type="entry name" value="DNA/RNA polymerases"/>
    <property type="match status" value="1"/>
</dbReference>